<dbReference type="Proteomes" id="UP001314229">
    <property type="component" value="Unassembled WGS sequence"/>
</dbReference>
<dbReference type="AlphaFoldDB" id="A0AAV1NQW2"/>
<accession>A0AAV1NQW2</accession>
<protein>
    <submittedName>
        <fullName evidence="1">Zinc finger MYM-type protein 1-like</fullName>
    </submittedName>
</protein>
<dbReference type="EMBL" id="CAWUFR010000054">
    <property type="protein sequence ID" value="CAK6961974.1"/>
    <property type="molecule type" value="Genomic_DNA"/>
</dbReference>
<evidence type="ECO:0000313" key="2">
    <source>
        <dbReference type="Proteomes" id="UP001314229"/>
    </source>
</evidence>
<sequence>MCQVPTHLKQYMVESTVGQQQQDRGNEMNATFSEQKSQLVEEKCAFDADSPPFLDIQKVKSLLEITNTVEFSIAPHFYILKWLALKTNGPLLPSCSTILGLLTVLPFLRRKR</sequence>
<name>A0AAV1NQW2_SCOSC</name>
<evidence type="ECO:0000313" key="1">
    <source>
        <dbReference type="EMBL" id="CAK6961974.1"/>
    </source>
</evidence>
<comment type="caution">
    <text evidence="1">The sequence shown here is derived from an EMBL/GenBank/DDBJ whole genome shotgun (WGS) entry which is preliminary data.</text>
</comment>
<keyword evidence="2" id="KW-1185">Reference proteome</keyword>
<gene>
    <name evidence="1" type="ORF">FSCOSCO3_A001304</name>
</gene>
<proteinExistence type="predicted"/>
<reference evidence="1 2" key="1">
    <citation type="submission" date="2024-01" db="EMBL/GenBank/DDBJ databases">
        <authorList>
            <person name="Alioto T."/>
            <person name="Alioto T."/>
            <person name="Gomez Garrido J."/>
        </authorList>
    </citation>
    <scope>NUCLEOTIDE SEQUENCE [LARGE SCALE GENOMIC DNA]</scope>
</reference>
<organism evidence="1 2">
    <name type="scientific">Scomber scombrus</name>
    <name type="common">Atlantic mackerel</name>
    <name type="synonym">Scomber vernalis</name>
    <dbReference type="NCBI Taxonomy" id="13677"/>
    <lineage>
        <taxon>Eukaryota</taxon>
        <taxon>Metazoa</taxon>
        <taxon>Chordata</taxon>
        <taxon>Craniata</taxon>
        <taxon>Vertebrata</taxon>
        <taxon>Euteleostomi</taxon>
        <taxon>Actinopterygii</taxon>
        <taxon>Neopterygii</taxon>
        <taxon>Teleostei</taxon>
        <taxon>Neoteleostei</taxon>
        <taxon>Acanthomorphata</taxon>
        <taxon>Pelagiaria</taxon>
        <taxon>Scombriformes</taxon>
        <taxon>Scombridae</taxon>
        <taxon>Scomber</taxon>
    </lineage>
</organism>